<dbReference type="Gene3D" id="1.10.260.40">
    <property type="entry name" value="lambda repressor-like DNA-binding domains"/>
    <property type="match status" value="1"/>
</dbReference>
<dbReference type="InterPro" id="IPR010982">
    <property type="entry name" value="Lambda_DNA-bd_dom_sf"/>
</dbReference>
<dbReference type="EMBL" id="BMMM01000041">
    <property type="protein sequence ID" value="GGN96856.1"/>
    <property type="molecule type" value="Genomic_DNA"/>
</dbReference>
<keyword evidence="4" id="KW-1185">Reference proteome</keyword>
<gene>
    <name evidence="3" type="ORF">GCM10011579_098740</name>
</gene>
<sequence length="182" mass="19965">MILRDTDRRCDGPHTGGALAGAKVEHSARETITVSGPRTTEVIAPSWGIRRCTTCKCRLSRYNDDSVCSGCNRSRTAGQPARLSVPAQVWAHQDVKDALLQRDFGRLCQLVRERGHLRQEDMALLTGLSQPFLSMLESGRRRLTNIDRIIVLLDGLDVPADLTGPMLLPSRVAPALPLQAVS</sequence>
<organism evidence="3 4">
    <name type="scientific">Streptomyces albiflavescens</name>
    <dbReference type="NCBI Taxonomy" id="1623582"/>
    <lineage>
        <taxon>Bacteria</taxon>
        <taxon>Bacillati</taxon>
        <taxon>Actinomycetota</taxon>
        <taxon>Actinomycetes</taxon>
        <taxon>Kitasatosporales</taxon>
        <taxon>Streptomycetaceae</taxon>
        <taxon>Streptomyces</taxon>
    </lineage>
</organism>
<dbReference type="Pfam" id="PF01381">
    <property type="entry name" value="HTH_3"/>
    <property type="match status" value="1"/>
</dbReference>
<comment type="caution">
    <text evidence="3">The sequence shown here is derived from an EMBL/GenBank/DDBJ whole genome shotgun (WGS) entry which is preliminary data.</text>
</comment>
<dbReference type="CDD" id="cd00093">
    <property type="entry name" value="HTH_XRE"/>
    <property type="match status" value="1"/>
</dbReference>
<protein>
    <recommendedName>
        <fullName evidence="2">HTH cro/C1-type domain-containing protein</fullName>
    </recommendedName>
</protein>
<feature type="domain" description="HTH cro/C1-type" evidence="2">
    <location>
        <begin position="119"/>
        <end position="162"/>
    </location>
</feature>
<evidence type="ECO:0000259" key="2">
    <source>
        <dbReference type="PROSITE" id="PS50943"/>
    </source>
</evidence>
<name>A0A917YIH1_9ACTN</name>
<reference evidence="3 4" key="1">
    <citation type="journal article" date="2014" name="Int. J. Syst. Evol. Microbiol.">
        <title>Complete genome sequence of Corynebacterium casei LMG S-19264T (=DSM 44701T), isolated from a smear-ripened cheese.</title>
        <authorList>
            <consortium name="US DOE Joint Genome Institute (JGI-PGF)"/>
            <person name="Walter F."/>
            <person name="Albersmeier A."/>
            <person name="Kalinowski J."/>
            <person name="Ruckert C."/>
        </authorList>
    </citation>
    <scope>NUCLEOTIDE SEQUENCE [LARGE SCALE GENOMIC DNA]</scope>
    <source>
        <strain evidence="3 4">CGMCC 4.7111</strain>
    </source>
</reference>
<evidence type="ECO:0000313" key="3">
    <source>
        <dbReference type="EMBL" id="GGN96856.1"/>
    </source>
</evidence>
<dbReference type="GO" id="GO:0003677">
    <property type="term" value="F:DNA binding"/>
    <property type="evidence" value="ECO:0007669"/>
    <property type="project" value="InterPro"/>
</dbReference>
<feature type="compositionally biased region" description="Basic and acidic residues" evidence="1">
    <location>
        <begin position="1"/>
        <end position="12"/>
    </location>
</feature>
<evidence type="ECO:0000313" key="4">
    <source>
        <dbReference type="Proteomes" id="UP000600365"/>
    </source>
</evidence>
<accession>A0A917YIH1</accession>
<evidence type="ECO:0000256" key="1">
    <source>
        <dbReference type="SAM" id="MobiDB-lite"/>
    </source>
</evidence>
<proteinExistence type="predicted"/>
<dbReference type="InterPro" id="IPR001387">
    <property type="entry name" value="Cro/C1-type_HTH"/>
</dbReference>
<dbReference type="SUPFAM" id="SSF47413">
    <property type="entry name" value="lambda repressor-like DNA-binding domains"/>
    <property type="match status" value="1"/>
</dbReference>
<feature type="region of interest" description="Disordered" evidence="1">
    <location>
        <begin position="1"/>
        <end position="24"/>
    </location>
</feature>
<dbReference type="Proteomes" id="UP000600365">
    <property type="component" value="Unassembled WGS sequence"/>
</dbReference>
<dbReference type="SMART" id="SM00530">
    <property type="entry name" value="HTH_XRE"/>
    <property type="match status" value="1"/>
</dbReference>
<dbReference type="AlphaFoldDB" id="A0A917YIH1"/>
<dbReference type="PROSITE" id="PS50943">
    <property type="entry name" value="HTH_CROC1"/>
    <property type="match status" value="1"/>
</dbReference>